<organism evidence="1 2">
    <name type="scientific">Cinchona calisaya</name>
    <dbReference type="NCBI Taxonomy" id="153742"/>
    <lineage>
        <taxon>Eukaryota</taxon>
        <taxon>Viridiplantae</taxon>
        <taxon>Streptophyta</taxon>
        <taxon>Embryophyta</taxon>
        <taxon>Tracheophyta</taxon>
        <taxon>Spermatophyta</taxon>
        <taxon>Magnoliopsida</taxon>
        <taxon>eudicotyledons</taxon>
        <taxon>Gunneridae</taxon>
        <taxon>Pentapetalae</taxon>
        <taxon>asterids</taxon>
        <taxon>lamiids</taxon>
        <taxon>Gentianales</taxon>
        <taxon>Rubiaceae</taxon>
        <taxon>Cinchonoideae</taxon>
        <taxon>Cinchoneae</taxon>
        <taxon>Cinchona</taxon>
    </lineage>
</organism>
<protein>
    <recommendedName>
        <fullName evidence="3">Retrovirus-related Pol polyprotein from transposon RE1</fullName>
    </recommendedName>
</protein>
<evidence type="ECO:0008006" key="3">
    <source>
        <dbReference type="Google" id="ProtNLM"/>
    </source>
</evidence>
<reference evidence="1 2" key="1">
    <citation type="submission" date="2024-11" db="EMBL/GenBank/DDBJ databases">
        <title>A near-complete genome assembly of Cinchona calisaya.</title>
        <authorList>
            <person name="Lian D.C."/>
            <person name="Zhao X.W."/>
            <person name="Wei L."/>
        </authorList>
    </citation>
    <scope>NUCLEOTIDE SEQUENCE [LARGE SCALE GENOMIC DNA]</scope>
    <source>
        <tissue evidence="1">Nenye</tissue>
    </source>
</reference>
<dbReference type="AlphaFoldDB" id="A0ABD2ZM60"/>
<dbReference type="EMBL" id="JBJUIK010000008">
    <property type="protein sequence ID" value="KAL3519517.1"/>
    <property type="molecule type" value="Genomic_DNA"/>
</dbReference>
<dbReference type="Proteomes" id="UP001630127">
    <property type="component" value="Unassembled WGS sequence"/>
</dbReference>
<accession>A0ABD2ZM60</accession>
<evidence type="ECO:0000313" key="1">
    <source>
        <dbReference type="EMBL" id="KAL3519517.1"/>
    </source>
</evidence>
<name>A0ABD2ZM60_9GENT</name>
<gene>
    <name evidence="1" type="ORF">ACH5RR_017666</name>
</gene>
<sequence length="116" mass="13578">MLKRFLDRFQMKYYNSVSCPTELGLKLIKEPGGRRIDSILYKQIVGSLMYLIATRLDIMHVVSLISRYLESPREIHLLAAKRIFQYLQGTTNCDLFYKKGEKTDLIGFTDSDYTRD</sequence>
<dbReference type="PANTHER" id="PTHR11439:SF517">
    <property type="entry name" value="CYSTEINE-RICH RLK (RECEPTOR-LIKE PROTEIN KINASE) 8"/>
    <property type="match status" value="1"/>
</dbReference>
<dbReference type="PANTHER" id="PTHR11439">
    <property type="entry name" value="GAG-POL-RELATED RETROTRANSPOSON"/>
    <property type="match status" value="1"/>
</dbReference>
<evidence type="ECO:0000313" key="2">
    <source>
        <dbReference type="Proteomes" id="UP001630127"/>
    </source>
</evidence>
<proteinExistence type="predicted"/>
<comment type="caution">
    <text evidence="1">The sequence shown here is derived from an EMBL/GenBank/DDBJ whole genome shotgun (WGS) entry which is preliminary data.</text>
</comment>
<keyword evidence="2" id="KW-1185">Reference proteome</keyword>